<dbReference type="InterPro" id="IPR019734">
    <property type="entry name" value="TPR_rpt"/>
</dbReference>
<proteinExistence type="predicted"/>
<gene>
    <name evidence="4" type="ORF">IV49_GL000076</name>
</gene>
<dbReference type="Proteomes" id="UP000051841">
    <property type="component" value="Unassembled WGS sequence"/>
</dbReference>
<sequence length="578" mass="69041">MEEFILFINDIDTNPTLVKELNMITLDPTHHKLLITYAWVGPNGIGDQETREEPIDIMSLSELHDYLNDSFDHILTIEDMLLNERLITYYISLENQSFIKEIDDLYCELLWRLWRKKDRNEEENVDLAITYQEYGHFLEKVDLSRSIDPYLREKTILEEVAINNPNEDNKRNVLVGLEDVIRVYEKLGDDFEKEALNYTLALFKQYEDCHLENNYEKAHIAEKIGLHYASIDTIEDLDNIDSDDQRIELSLYYHNIEKDIFKMLLDEDPSLDNKYNYGISLRQMGNRYEQLGDQDSLKQASLLYDEAYELFSELYKKDPNYRESYIIASEQKGNIAFLREKYKDALYYYEEVYQLEKEDALSNSDDDLFSVAIILKKLGKVNEKLHKIDQALAYYKESLSLNLDIEKRTDIYVRKAEVGIAYMNIGWVYMNKSEYNLAKEYFEKDLAIREKLHDEYQSVSSHYSLSLAYRHMGYVLEELDEKQSLDYFRKCFDISAYYEKKHSHEGERHYLAVSTHDLAYDLMRLGYLEEAKFYYEKVLYYLEHYKEKRKHEYVLNKEEISDEYHQLMALLKGKEKEK</sequence>
<reference evidence="4 5" key="1">
    <citation type="journal article" date="2015" name="Genome Announc.">
        <title>Expanding the biotechnology potential of lactobacilli through comparative genomics of 213 strains and associated genera.</title>
        <authorList>
            <person name="Sun Z."/>
            <person name="Harris H.M."/>
            <person name="McCann A."/>
            <person name="Guo C."/>
            <person name="Argimon S."/>
            <person name="Zhang W."/>
            <person name="Yang X."/>
            <person name="Jeffery I.B."/>
            <person name="Cooney J.C."/>
            <person name="Kagawa T.F."/>
            <person name="Liu W."/>
            <person name="Song Y."/>
            <person name="Salvetti E."/>
            <person name="Wrobel A."/>
            <person name="Rasinkangas P."/>
            <person name="Parkhill J."/>
            <person name="Rea M.C."/>
            <person name="O'Sullivan O."/>
            <person name="Ritari J."/>
            <person name="Douillard F.P."/>
            <person name="Paul Ross R."/>
            <person name="Yang R."/>
            <person name="Briner A.E."/>
            <person name="Felis G.E."/>
            <person name="de Vos W.M."/>
            <person name="Barrangou R."/>
            <person name="Klaenhammer T.R."/>
            <person name="Caufield P.W."/>
            <person name="Cui Y."/>
            <person name="Zhang H."/>
            <person name="O'Toole P.W."/>
        </authorList>
    </citation>
    <scope>NUCLEOTIDE SEQUENCE [LARGE SCALE GENOMIC DNA]</scope>
    <source>
        <strain evidence="4 5">DSM 20405</strain>
    </source>
</reference>
<dbReference type="SUPFAM" id="SSF48452">
    <property type="entry name" value="TPR-like"/>
    <property type="match status" value="1"/>
</dbReference>
<dbReference type="RefSeq" id="WP_031590019.1">
    <property type="nucleotide sequence ID" value="NZ_JQBL01000001.1"/>
</dbReference>
<dbReference type="AlphaFoldDB" id="A0A0R2HEH1"/>
<feature type="repeat" description="TPR" evidence="3">
    <location>
        <begin position="372"/>
        <end position="405"/>
    </location>
</feature>
<evidence type="ECO:0000313" key="5">
    <source>
        <dbReference type="Proteomes" id="UP000051841"/>
    </source>
</evidence>
<dbReference type="PANTHER" id="PTHR45641:SF19">
    <property type="entry name" value="NEPHROCYSTIN-3"/>
    <property type="match status" value="1"/>
</dbReference>
<dbReference type="PANTHER" id="PTHR45641">
    <property type="entry name" value="TETRATRICOPEPTIDE REPEAT PROTEIN (AFU_ORTHOLOGUE AFUA_6G03870)"/>
    <property type="match status" value="1"/>
</dbReference>
<feature type="repeat" description="TPR" evidence="3">
    <location>
        <begin position="419"/>
        <end position="452"/>
    </location>
</feature>
<dbReference type="PROSITE" id="PS50005">
    <property type="entry name" value="TPR"/>
    <property type="match status" value="2"/>
</dbReference>
<evidence type="ECO:0000256" key="3">
    <source>
        <dbReference type="PROSITE-ProRule" id="PRU00339"/>
    </source>
</evidence>
<dbReference type="SMART" id="SM00028">
    <property type="entry name" value="TPR"/>
    <property type="match status" value="4"/>
</dbReference>
<dbReference type="Pfam" id="PF13374">
    <property type="entry name" value="TPR_10"/>
    <property type="match status" value="1"/>
</dbReference>
<dbReference type="Gene3D" id="1.25.40.10">
    <property type="entry name" value="Tetratricopeptide repeat domain"/>
    <property type="match status" value="1"/>
</dbReference>
<dbReference type="InterPro" id="IPR011990">
    <property type="entry name" value="TPR-like_helical_dom_sf"/>
</dbReference>
<dbReference type="EMBL" id="JQBL01000001">
    <property type="protein sequence ID" value="KRN51459.1"/>
    <property type="molecule type" value="Genomic_DNA"/>
</dbReference>
<name>A0A0R2HEH1_9FIRM</name>
<accession>A0A0R2HEH1</accession>
<keyword evidence="1" id="KW-0677">Repeat</keyword>
<keyword evidence="5" id="KW-1185">Reference proteome</keyword>
<evidence type="ECO:0000313" key="4">
    <source>
        <dbReference type="EMBL" id="KRN51459.1"/>
    </source>
</evidence>
<comment type="caution">
    <text evidence="4">The sequence shown here is derived from an EMBL/GenBank/DDBJ whole genome shotgun (WGS) entry which is preliminary data.</text>
</comment>
<dbReference type="PATRIC" id="fig|1410657.5.peg.78"/>
<dbReference type="Pfam" id="PF13181">
    <property type="entry name" value="TPR_8"/>
    <property type="match status" value="1"/>
</dbReference>
<evidence type="ECO:0000256" key="2">
    <source>
        <dbReference type="ARBA" id="ARBA00022803"/>
    </source>
</evidence>
<organism evidence="4 5">
    <name type="scientific">Kandleria vitulina DSM 20405</name>
    <dbReference type="NCBI Taxonomy" id="1410657"/>
    <lineage>
        <taxon>Bacteria</taxon>
        <taxon>Bacillati</taxon>
        <taxon>Bacillota</taxon>
        <taxon>Erysipelotrichia</taxon>
        <taxon>Erysipelotrichales</taxon>
        <taxon>Coprobacillaceae</taxon>
        <taxon>Kandleria</taxon>
    </lineage>
</organism>
<keyword evidence="2 3" id="KW-0802">TPR repeat</keyword>
<evidence type="ECO:0000256" key="1">
    <source>
        <dbReference type="ARBA" id="ARBA00022737"/>
    </source>
</evidence>
<protein>
    <submittedName>
        <fullName evidence="4">Uncharacterized protein</fullName>
    </submittedName>
</protein>